<dbReference type="EMBL" id="BRXY01000194">
    <property type="protein sequence ID" value="GMH75945.1"/>
    <property type="molecule type" value="Genomic_DNA"/>
</dbReference>
<feature type="transmembrane region" description="Helical" evidence="2">
    <location>
        <begin position="116"/>
        <end position="139"/>
    </location>
</feature>
<sequence length="380" mass="43007">MLSFAKLSILSLSLTVLLQLILVVLQNSKRGPKKLLQEIVIVLVGMKGPWDAFRIASGGNSWDKESKMDTMMEIIQVLIRGMALVILGSVKISNLIIFLIADMGLYLTVKILRGDFIYWLPFESYAISLVFSFLSRMLIKTITDFTSIVQFRHPNELGGLYFSLNTVITIAVLFISLGLAEDSKTFPPNKIQLLWRIGTVLTVTLTTFFFIFIANIQKRYIHTFWSIMTGKELAFKQFTEAESDSIKARCVFHINKMLYQKFKGDIQTWVDANWTRWEDEKPEWFTELLDFGAIPEEMKPGLARAGTVGSPSPPPRRRSVVASLFHPNNLTPKIHPNQTANPPSADGDVDGDTERLELDTEADIEKFKSGIMSMQSIHFS</sequence>
<accession>A0A9W7ATY2</accession>
<feature type="transmembrane region" description="Helical" evidence="2">
    <location>
        <begin position="193"/>
        <end position="214"/>
    </location>
</feature>
<feature type="transmembrane region" description="Helical" evidence="2">
    <location>
        <begin position="77"/>
        <end position="101"/>
    </location>
</feature>
<proteinExistence type="predicted"/>
<organism evidence="3 4">
    <name type="scientific">Triparma strigata</name>
    <dbReference type="NCBI Taxonomy" id="1606541"/>
    <lineage>
        <taxon>Eukaryota</taxon>
        <taxon>Sar</taxon>
        <taxon>Stramenopiles</taxon>
        <taxon>Ochrophyta</taxon>
        <taxon>Bolidophyceae</taxon>
        <taxon>Parmales</taxon>
        <taxon>Triparmaceae</taxon>
        <taxon>Triparma</taxon>
    </lineage>
</organism>
<feature type="compositionally biased region" description="Polar residues" evidence="1">
    <location>
        <begin position="328"/>
        <end position="342"/>
    </location>
</feature>
<dbReference type="Proteomes" id="UP001165085">
    <property type="component" value="Unassembled WGS sequence"/>
</dbReference>
<keyword evidence="2" id="KW-1133">Transmembrane helix</keyword>
<keyword evidence="2" id="KW-0472">Membrane</keyword>
<gene>
    <name evidence="3" type="ORF">TrST_g120</name>
</gene>
<evidence type="ECO:0000256" key="1">
    <source>
        <dbReference type="SAM" id="MobiDB-lite"/>
    </source>
</evidence>
<feature type="transmembrane region" description="Helical" evidence="2">
    <location>
        <begin position="6"/>
        <end position="25"/>
    </location>
</feature>
<dbReference type="OrthoDB" id="5403181at2759"/>
<evidence type="ECO:0000313" key="3">
    <source>
        <dbReference type="EMBL" id="GMH75945.1"/>
    </source>
</evidence>
<feature type="region of interest" description="Disordered" evidence="1">
    <location>
        <begin position="328"/>
        <end position="350"/>
    </location>
</feature>
<keyword evidence="4" id="KW-1185">Reference proteome</keyword>
<feature type="transmembrane region" description="Helical" evidence="2">
    <location>
        <begin position="160"/>
        <end position="181"/>
    </location>
</feature>
<evidence type="ECO:0000313" key="4">
    <source>
        <dbReference type="Proteomes" id="UP001165085"/>
    </source>
</evidence>
<comment type="caution">
    <text evidence="3">The sequence shown here is derived from an EMBL/GenBank/DDBJ whole genome shotgun (WGS) entry which is preliminary data.</text>
</comment>
<name>A0A9W7ATY2_9STRA</name>
<protein>
    <submittedName>
        <fullName evidence="3">Uncharacterized protein</fullName>
    </submittedName>
</protein>
<reference evidence="4" key="1">
    <citation type="journal article" date="2023" name="Commun. Biol.">
        <title>Genome analysis of Parmales, the sister group of diatoms, reveals the evolutionary specialization of diatoms from phago-mixotrophs to photoautotrophs.</title>
        <authorList>
            <person name="Ban H."/>
            <person name="Sato S."/>
            <person name="Yoshikawa S."/>
            <person name="Yamada K."/>
            <person name="Nakamura Y."/>
            <person name="Ichinomiya M."/>
            <person name="Sato N."/>
            <person name="Blanc-Mathieu R."/>
            <person name="Endo H."/>
            <person name="Kuwata A."/>
            <person name="Ogata H."/>
        </authorList>
    </citation>
    <scope>NUCLEOTIDE SEQUENCE [LARGE SCALE GENOMIC DNA]</scope>
    <source>
        <strain evidence="4">NIES 3701</strain>
    </source>
</reference>
<evidence type="ECO:0000256" key="2">
    <source>
        <dbReference type="SAM" id="Phobius"/>
    </source>
</evidence>
<dbReference type="AlphaFoldDB" id="A0A9W7ATY2"/>
<keyword evidence="2" id="KW-0812">Transmembrane</keyword>